<dbReference type="HOGENOM" id="CLU_004580_0_0_1"/>
<feature type="coiled-coil region" evidence="1">
    <location>
        <begin position="394"/>
        <end position="421"/>
    </location>
</feature>
<feature type="compositionally biased region" description="Low complexity" evidence="2">
    <location>
        <begin position="164"/>
        <end position="180"/>
    </location>
</feature>
<dbReference type="RefSeq" id="XP_012183026.1">
    <property type="nucleotide sequence ID" value="XM_012327636.1"/>
</dbReference>
<feature type="coiled-coil region" evidence="1">
    <location>
        <begin position="186"/>
        <end position="295"/>
    </location>
</feature>
<feature type="coiled-coil region" evidence="1">
    <location>
        <begin position="914"/>
        <end position="1117"/>
    </location>
</feature>
<dbReference type="EMBL" id="HE797127">
    <property type="protein sequence ID" value="CCM03743.1"/>
    <property type="molecule type" value="Genomic_DNA"/>
</dbReference>
<dbReference type="GeneID" id="24098654"/>
<evidence type="ECO:0000313" key="4">
    <source>
        <dbReference type="Proteomes" id="UP000006352"/>
    </source>
</evidence>
<feature type="region of interest" description="Disordered" evidence="2">
    <location>
        <begin position="1365"/>
        <end position="1394"/>
    </location>
</feature>
<dbReference type="STRING" id="599839.J4GAA5"/>
<dbReference type="Proteomes" id="UP000006352">
    <property type="component" value="Unassembled WGS sequence"/>
</dbReference>
<dbReference type="Gene3D" id="1.10.287.1490">
    <property type="match status" value="1"/>
</dbReference>
<feature type="compositionally biased region" description="Polar residues" evidence="2">
    <location>
        <begin position="1541"/>
        <end position="1556"/>
    </location>
</feature>
<feature type="coiled-coil region" evidence="1">
    <location>
        <begin position="106"/>
        <end position="154"/>
    </location>
</feature>
<feature type="coiled-coil region" evidence="1">
    <location>
        <begin position="603"/>
        <end position="637"/>
    </location>
</feature>
<feature type="coiled-coil region" evidence="1">
    <location>
        <begin position="328"/>
        <end position="369"/>
    </location>
</feature>
<feature type="region of interest" description="Disordered" evidence="2">
    <location>
        <begin position="1168"/>
        <end position="1189"/>
    </location>
</feature>
<keyword evidence="4" id="KW-1185">Reference proteome</keyword>
<feature type="region of interest" description="Disordered" evidence="2">
    <location>
        <begin position="159"/>
        <end position="180"/>
    </location>
</feature>
<gene>
    <name evidence="3" type="ORF">FIBRA_05889</name>
</gene>
<name>J4GAA5_9APHY</name>
<accession>J4GAA5</accession>
<protein>
    <submittedName>
        <fullName evidence="3">Uncharacterized protein</fullName>
    </submittedName>
</protein>
<evidence type="ECO:0000313" key="3">
    <source>
        <dbReference type="EMBL" id="CCM03743.1"/>
    </source>
</evidence>
<dbReference type="OrthoDB" id="10255344at2759"/>
<feature type="region of interest" description="Disordered" evidence="2">
    <location>
        <begin position="1427"/>
        <end position="1527"/>
    </location>
</feature>
<feature type="coiled-coil region" evidence="1">
    <location>
        <begin position="498"/>
        <end position="574"/>
    </location>
</feature>
<evidence type="ECO:0000256" key="2">
    <source>
        <dbReference type="SAM" id="MobiDB-lite"/>
    </source>
</evidence>
<keyword evidence="1" id="KW-0175">Coiled coil</keyword>
<organism evidence="3 4">
    <name type="scientific">Fibroporia radiculosa</name>
    <dbReference type="NCBI Taxonomy" id="599839"/>
    <lineage>
        <taxon>Eukaryota</taxon>
        <taxon>Fungi</taxon>
        <taxon>Dikarya</taxon>
        <taxon>Basidiomycota</taxon>
        <taxon>Agaricomycotina</taxon>
        <taxon>Agaricomycetes</taxon>
        <taxon>Polyporales</taxon>
        <taxon>Fibroporiaceae</taxon>
        <taxon>Fibroporia</taxon>
    </lineage>
</organism>
<feature type="coiled-coil region" evidence="1">
    <location>
        <begin position="679"/>
        <end position="783"/>
    </location>
</feature>
<proteinExistence type="predicted"/>
<reference evidence="3 4" key="1">
    <citation type="journal article" date="2012" name="Appl. Environ. Microbiol.">
        <title>Short-read sequencing for genomic analysis of the brown rot fungus Fibroporia radiculosa.</title>
        <authorList>
            <person name="Tang J.D."/>
            <person name="Perkins A.D."/>
            <person name="Sonstegard T.S."/>
            <person name="Schroeder S.G."/>
            <person name="Burgess S.C."/>
            <person name="Diehl S.V."/>
        </authorList>
    </citation>
    <scope>NUCLEOTIDE SEQUENCE [LARGE SCALE GENOMIC DNA]</scope>
    <source>
        <strain evidence="3 4">TFFH 294</strain>
    </source>
</reference>
<sequence>MSTWGIGDSHDTDEVQTLKETLRSKDAQLATLGGQLMKRDDDNKGFQSALNDVVEKLRRESDRVLELDAALHKRNEELQNERLTRQNIELTLHAIQQKFAGSERSLQELQSAFDAVSSQSDHMEAEQLKTQTENTTLQRRILDLQQALAAKEQSEQILLRESRSSAASATSNRNRQRSSSITKMHIASLEQEVSDANTRMVKHATELSDARDRLARAQEAVVRLENEKMAMEKQWMRRVQEMETKLGEHEDDLRALRQSGGADAAAREESLLERLNDEERRVMALESELSRSSTSHERELSLVRAELERTQRILEEEYLRTQTAEGRLIDLVGEKEEALDELDRTREQAQQLQREFELATKRLGDLETMQAHSISGLQATTQSPGPDAETAAAVERLLGAIERLRGERDQLRRDLEFLTIEHQFSVEHLNLKLAAAIACPASPALDMGGQEQPAAHCPTPARQEAADGRSICGQKAAMVLALVVQHVHAEQQEGFLRMEDLEEELAHVQSLLQEARRELEVNEVHKHQTHAIQEHTDAYVGQLQAMLDDSTRTLQQAQSQISVLDDSIERLQAESLREREAHDDLGVAFAQTERQLSEGMQALASVEEQKDALALQLRHAQQDLERTRNELTEADTRHQRQLCAMSSGESTRALLDQIATLKDRVERRTEQIGIHQHDIKRLETNLRIQEDRISEMALEIETMLGEKEVMVEDCRTTRETRNETLQRCEILEEKNEHLEEETERLALALTSVSERETNLMNEVQALSNRLLDEEARRENLELSLLQVGADNARLIDETSHLEAKREHLTQSLEERGRLLHDLKVERDLAANDSIQLSVALATFHIALQAAQSSSTHAQHCSRSFQVQVINLQQEIQTRLNVIATLEQQVKDFQSQQTVNAVAVTQLTDRHVEELHELSRVNDALRTQLEENARNLLAEEACRMELRAMQARHGSEMEDLQRQLRRIEGELDLARRQCADAVESRQQARDALNSMKAEFETQLAEATAKLQSKDVTEDEMALLQSRHAAELEILREQLSVASSDLEDRQKAYEELSIKSHQLSENMEVLVAQIAEKAENCQRAEAQMTQLRSDLAQEKQSFQNQIEAITTELRLARETAGELTAQCQQHIRDSSSREQDLKSQLVSSLEEVEYLKATLQGEMDLHTRSQKNHEVELQTTREKVTASERSRECLEKDLEDLHAQLADMNTHLEGVSAEKTSLQYDKTNMEAEIQRLKSLQRFLESQTRDSELQLVSLKEDLEKVRVDSIRFEKDCKSAEAALSMREIQHEQTLASLRRELNALRADPKLEDRLTELQERNLEMEELLKSKCLEIEENDDRFIEMLKEKKKLTSKVESLTRKVHNLQGKLAATGESNATVPETGASATPHHDTSDANTSRVDALSNLKTRMPSGSVPAALSIPAPLPNVSKTQSRVVSGSAVLPRPKTPERRTTHQTVFRARTPEHSRASSSTAPIPAMPVAVALPSSSSLGKKRRAPDDFEDCESVPPQGFTIDSVPSVETTTPRARRTLHAIRTGFTPVRSYASNQEASQLSPTRTTKGAPLDSTIADVTNSPRAASRTDSTKATKRGWLGKIRSAPVQPLAGRSVSKPERR</sequence>
<dbReference type="InParanoid" id="J4GAA5"/>
<evidence type="ECO:0000256" key="1">
    <source>
        <dbReference type="SAM" id="Coils"/>
    </source>
</evidence>
<feature type="region of interest" description="Disordered" evidence="2">
    <location>
        <begin position="1539"/>
        <end position="1611"/>
    </location>
</feature>